<keyword evidence="4" id="KW-0406">Ion transport</keyword>
<evidence type="ECO:0000256" key="5">
    <source>
        <dbReference type="ARBA" id="ARBA00022729"/>
    </source>
</evidence>
<feature type="signal peptide" evidence="6">
    <location>
        <begin position="1"/>
        <end position="22"/>
    </location>
</feature>
<keyword evidence="4" id="KW-0410">Iron transport</keyword>
<keyword evidence="4" id="KW-0408">Iron</keyword>
<proteinExistence type="inferred from homology"/>
<comment type="subcellular location">
    <subcellularLocation>
        <location evidence="1">Cell envelope</location>
    </subcellularLocation>
</comment>
<evidence type="ECO:0000256" key="3">
    <source>
        <dbReference type="ARBA" id="ARBA00022448"/>
    </source>
</evidence>
<dbReference type="CDD" id="cd01146">
    <property type="entry name" value="FhuD"/>
    <property type="match status" value="1"/>
</dbReference>
<feature type="chain" id="PRO_5009119751" evidence="6">
    <location>
        <begin position="23"/>
        <end position="310"/>
    </location>
</feature>
<dbReference type="EMBL" id="MDTQ01000001">
    <property type="protein sequence ID" value="ODC05458.1"/>
    <property type="molecule type" value="Genomic_DNA"/>
</dbReference>
<dbReference type="GO" id="GO:1901678">
    <property type="term" value="P:iron coordination entity transport"/>
    <property type="evidence" value="ECO:0007669"/>
    <property type="project" value="UniProtKB-ARBA"/>
</dbReference>
<dbReference type="PANTHER" id="PTHR30532">
    <property type="entry name" value="IRON III DICITRATE-BINDING PERIPLASMIC PROTEIN"/>
    <property type="match status" value="1"/>
</dbReference>
<dbReference type="Gene3D" id="3.40.50.1980">
    <property type="entry name" value="Nitrogenase molybdenum iron protein domain"/>
    <property type="match status" value="2"/>
</dbReference>
<evidence type="ECO:0000256" key="2">
    <source>
        <dbReference type="ARBA" id="ARBA00008814"/>
    </source>
</evidence>
<keyword evidence="9" id="KW-1185">Reference proteome</keyword>
<comment type="similarity">
    <text evidence="2">Belongs to the bacterial solute-binding protein 8 family.</text>
</comment>
<keyword evidence="5 6" id="KW-0732">Signal</keyword>
<comment type="caution">
    <text evidence="8">The sequence shown here is derived from an EMBL/GenBank/DDBJ whole genome shotgun (WGS) entry which is preliminary data.</text>
</comment>
<evidence type="ECO:0000256" key="4">
    <source>
        <dbReference type="ARBA" id="ARBA00022496"/>
    </source>
</evidence>
<name>A0A1E2VEP4_9GAMM</name>
<keyword evidence="3" id="KW-0813">Transport</keyword>
<dbReference type="InterPro" id="IPR002491">
    <property type="entry name" value="ABC_transptr_periplasmic_BD"/>
</dbReference>
<feature type="domain" description="Fe/B12 periplasmic-binding" evidence="7">
    <location>
        <begin position="42"/>
        <end position="309"/>
    </location>
</feature>
<dbReference type="GO" id="GO:0030288">
    <property type="term" value="C:outer membrane-bounded periplasmic space"/>
    <property type="evidence" value="ECO:0007669"/>
    <property type="project" value="TreeGrafter"/>
</dbReference>
<dbReference type="InterPro" id="IPR051313">
    <property type="entry name" value="Bact_iron-sidero_bind"/>
</dbReference>
<sequence>MKTWAMLGVLALSSLGTSAAVAARTMETKFGEVSLPDGQPQRVVTLYEGALDAAIAMGITPLGAVASRGAEGVASYIQPQAEGVQIVGTSRETNLEAVIALQPDLILASSSLPEAQYQLLSSVAPTVVPDVPSFQADSWQQETRLFAQALNRTAQGEQVTNAVAERAAEVKAELVQRVPADQRDAYLMRWMPQGPLVMAPTIFSARILAEAGFDVHDGGLVKEGRPHSSPLSLENLTKADGHWMFLATLNDDGEQALEAAKKSPAFERLDVVQQDRVFPVNGQLWTSASGPLAAQAILQRIEQVMDSTKP</sequence>
<dbReference type="PROSITE" id="PS50983">
    <property type="entry name" value="FE_B12_PBP"/>
    <property type="match status" value="1"/>
</dbReference>
<dbReference type="PANTHER" id="PTHR30532:SF1">
    <property type="entry name" value="IRON(3+)-HYDROXAMATE-BINDING PROTEIN FHUD"/>
    <property type="match status" value="1"/>
</dbReference>
<evidence type="ECO:0000313" key="8">
    <source>
        <dbReference type="EMBL" id="ODC05458.1"/>
    </source>
</evidence>
<organism evidence="8 9">
    <name type="scientific">Terasakiispira papahanaumokuakeensis</name>
    <dbReference type="NCBI Taxonomy" id="197479"/>
    <lineage>
        <taxon>Bacteria</taxon>
        <taxon>Pseudomonadati</taxon>
        <taxon>Pseudomonadota</taxon>
        <taxon>Gammaproteobacteria</taxon>
        <taxon>Oceanospirillales</taxon>
        <taxon>Terasakiispira</taxon>
    </lineage>
</organism>
<accession>A0A1E2VEP4</accession>
<reference evidence="8 9" key="1">
    <citation type="submission" date="2016-08" db="EMBL/GenBank/DDBJ databases">
        <authorList>
            <person name="Seilhamer J.J."/>
        </authorList>
    </citation>
    <scope>NUCLEOTIDE SEQUENCE [LARGE SCALE GENOMIC DNA]</scope>
    <source>
        <strain evidence="8 9">PH27A</strain>
    </source>
</reference>
<dbReference type="Pfam" id="PF01497">
    <property type="entry name" value="Peripla_BP_2"/>
    <property type="match status" value="1"/>
</dbReference>
<dbReference type="OrthoDB" id="9793175at2"/>
<evidence type="ECO:0000256" key="1">
    <source>
        <dbReference type="ARBA" id="ARBA00004196"/>
    </source>
</evidence>
<dbReference type="STRING" id="197479.BFW38_13370"/>
<protein>
    <submittedName>
        <fullName evidence="8">ABC transporter substrate-binding protein</fullName>
    </submittedName>
</protein>
<evidence type="ECO:0000256" key="6">
    <source>
        <dbReference type="SAM" id="SignalP"/>
    </source>
</evidence>
<dbReference type="SUPFAM" id="SSF53807">
    <property type="entry name" value="Helical backbone' metal receptor"/>
    <property type="match status" value="1"/>
</dbReference>
<evidence type="ECO:0000259" key="7">
    <source>
        <dbReference type="PROSITE" id="PS50983"/>
    </source>
</evidence>
<gene>
    <name evidence="8" type="ORF">BFW38_13370</name>
</gene>
<dbReference type="Proteomes" id="UP000094291">
    <property type="component" value="Unassembled WGS sequence"/>
</dbReference>
<dbReference type="AlphaFoldDB" id="A0A1E2VEP4"/>
<evidence type="ECO:0000313" key="9">
    <source>
        <dbReference type="Proteomes" id="UP000094291"/>
    </source>
</evidence>